<sequence>MQKEKEKRTDHYLHGIRAVPHIIPLTVVLVVLLELGAGVGGIEGRGAVWWHLLARPSVVPLHGLAVSQAIVVVRAGSIIPGLLLALTL</sequence>
<feature type="transmembrane region" description="Helical" evidence="1">
    <location>
        <begin position="62"/>
        <end position="86"/>
    </location>
</feature>
<keyword evidence="1" id="KW-0472">Membrane</keyword>
<dbReference type="AlphaFoldDB" id="A0AAV4QYE8"/>
<reference evidence="2 3" key="1">
    <citation type="submission" date="2021-06" db="EMBL/GenBank/DDBJ databases">
        <title>Caerostris extrusa draft genome.</title>
        <authorList>
            <person name="Kono N."/>
            <person name="Arakawa K."/>
        </authorList>
    </citation>
    <scope>NUCLEOTIDE SEQUENCE [LARGE SCALE GENOMIC DNA]</scope>
</reference>
<evidence type="ECO:0000313" key="2">
    <source>
        <dbReference type="EMBL" id="GIY14257.1"/>
    </source>
</evidence>
<accession>A0AAV4QYE8</accession>
<protein>
    <recommendedName>
        <fullName evidence="4">ABC transporter permease</fullName>
    </recommendedName>
</protein>
<keyword evidence="1" id="KW-1133">Transmembrane helix</keyword>
<dbReference type="Proteomes" id="UP001054945">
    <property type="component" value="Unassembled WGS sequence"/>
</dbReference>
<keyword evidence="3" id="KW-1185">Reference proteome</keyword>
<proteinExistence type="predicted"/>
<evidence type="ECO:0008006" key="4">
    <source>
        <dbReference type="Google" id="ProtNLM"/>
    </source>
</evidence>
<comment type="caution">
    <text evidence="2">The sequence shown here is derived from an EMBL/GenBank/DDBJ whole genome shotgun (WGS) entry which is preliminary data.</text>
</comment>
<name>A0AAV4QYE8_CAEEX</name>
<gene>
    <name evidence="2" type="ORF">CEXT_2321</name>
</gene>
<feature type="transmembrane region" description="Helical" evidence="1">
    <location>
        <begin position="21"/>
        <end position="42"/>
    </location>
</feature>
<dbReference type="EMBL" id="BPLR01007052">
    <property type="protein sequence ID" value="GIY14257.1"/>
    <property type="molecule type" value="Genomic_DNA"/>
</dbReference>
<evidence type="ECO:0000256" key="1">
    <source>
        <dbReference type="SAM" id="Phobius"/>
    </source>
</evidence>
<evidence type="ECO:0000313" key="3">
    <source>
        <dbReference type="Proteomes" id="UP001054945"/>
    </source>
</evidence>
<organism evidence="2 3">
    <name type="scientific">Caerostris extrusa</name>
    <name type="common">Bark spider</name>
    <name type="synonym">Caerostris bankana</name>
    <dbReference type="NCBI Taxonomy" id="172846"/>
    <lineage>
        <taxon>Eukaryota</taxon>
        <taxon>Metazoa</taxon>
        <taxon>Ecdysozoa</taxon>
        <taxon>Arthropoda</taxon>
        <taxon>Chelicerata</taxon>
        <taxon>Arachnida</taxon>
        <taxon>Araneae</taxon>
        <taxon>Araneomorphae</taxon>
        <taxon>Entelegynae</taxon>
        <taxon>Araneoidea</taxon>
        <taxon>Araneidae</taxon>
        <taxon>Caerostris</taxon>
    </lineage>
</organism>
<keyword evidence="1" id="KW-0812">Transmembrane</keyword>